<dbReference type="AlphaFoldDB" id="A0A9N9DBE6"/>
<proteinExistence type="predicted"/>
<protein>
    <submittedName>
        <fullName evidence="1">3320_t:CDS:1</fullName>
    </submittedName>
</protein>
<reference evidence="1" key="1">
    <citation type="submission" date="2021-06" db="EMBL/GenBank/DDBJ databases">
        <authorList>
            <person name="Kallberg Y."/>
            <person name="Tangrot J."/>
            <person name="Rosling A."/>
        </authorList>
    </citation>
    <scope>NUCLEOTIDE SEQUENCE</scope>
    <source>
        <strain evidence="1">CL551</strain>
    </source>
</reference>
<dbReference type="EMBL" id="CAJVPV010008625">
    <property type="protein sequence ID" value="CAG8632876.1"/>
    <property type="molecule type" value="Genomic_DNA"/>
</dbReference>
<name>A0A9N9DBE6_9GLOM</name>
<comment type="caution">
    <text evidence="1">The sequence shown here is derived from an EMBL/GenBank/DDBJ whole genome shotgun (WGS) entry which is preliminary data.</text>
</comment>
<keyword evidence="2" id="KW-1185">Reference proteome</keyword>
<organism evidence="1 2">
    <name type="scientific">Acaulospora morrowiae</name>
    <dbReference type="NCBI Taxonomy" id="94023"/>
    <lineage>
        <taxon>Eukaryota</taxon>
        <taxon>Fungi</taxon>
        <taxon>Fungi incertae sedis</taxon>
        <taxon>Mucoromycota</taxon>
        <taxon>Glomeromycotina</taxon>
        <taxon>Glomeromycetes</taxon>
        <taxon>Diversisporales</taxon>
        <taxon>Acaulosporaceae</taxon>
        <taxon>Acaulospora</taxon>
    </lineage>
</organism>
<accession>A0A9N9DBE6</accession>
<evidence type="ECO:0000313" key="2">
    <source>
        <dbReference type="Proteomes" id="UP000789342"/>
    </source>
</evidence>
<sequence length="40" mass="4333">MILSEPLQIGVITRASRIGGSGNLGLLISSYRDDIPWGYL</sequence>
<gene>
    <name evidence="1" type="ORF">AMORRO_LOCUS9168</name>
</gene>
<dbReference type="Proteomes" id="UP000789342">
    <property type="component" value="Unassembled WGS sequence"/>
</dbReference>
<evidence type="ECO:0000313" key="1">
    <source>
        <dbReference type="EMBL" id="CAG8632876.1"/>
    </source>
</evidence>